<gene>
    <name evidence="2" type="ORF">J5U18_05640</name>
</gene>
<dbReference type="InterPro" id="IPR045175">
    <property type="entry name" value="M28_fam"/>
</dbReference>
<dbReference type="Proteomes" id="UP000679691">
    <property type="component" value="Unassembled WGS sequence"/>
</dbReference>
<feature type="domain" description="Peptidase M28" evidence="1">
    <location>
        <begin position="98"/>
        <end position="292"/>
    </location>
</feature>
<proteinExistence type="predicted"/>
<dbReference type="SUPFAM" id="SSF53187">
    <property type="entry name" value="Zn-dependent exopeptidases"/>
    <property type="match status" value="1"/>
</dbReference>
<name>A0A8T4H9U2_9SPHI</name>
<reference evidence="2" key="1">
    <citation type="submission" date="2021-03" db="EMBL/GenBank/DDBJ databases">
        <authorList>
            <person name="Lu T."/>
            <person name="Wang Q."/>
            <person name="Han X."/>
        </authorList>
    </citation>
    <scope>NUCLEOTIDE SEQUENCE</scope>
    <source>
        <strain evidence="2">WQ 2009</strain>
    </source>
</reference>
<dbReference type="Gene3D" id="3.40.630.10">
    <property type="entry name" value="Zn peptidases"/>
    <property type="match status" value="1"/>
</dbReference>
<dbReference type="EMBL" id="JAGKSB010000005">
    <property type="protein sequence ID" value="MBP3943045.1"/>
    <property type="molecule type" value="Genomic_DNA"/>
</dbReference>
<dbReference type="RefSeq" id="WP_353546533.1">
    <property type="nucleotide sequence ID" value="NZ_JAGKSB010000005.1"/>
</dbReference>
<sequence>MNLLKTLFLVGLLCSANQHLYAQETSEKLLKKHIYTLADDRMQGRGTGSKQLKEAASYIEKAFKKYGLQPKGTQGYRQSFTAKVTRVKVVDSLRQAENIIGYIDNNAAQTIVIGAHYDHLGLGYQGSSRDANPLGNIHNGADDNASGVAALLELARYYAGNKQRETYNFLFIAFAAEELGLLGSKYFCANPTIPIAQINCMLNMDMIGRYNPENGLAIIGYGTSSAWPQVFESLKAPIKFYTSKDGNGGSDQTSFYKKDIPVLFFHTGGHPDYHATGDDAEKIDYVALKAIINLEKDIIHNILKIQHKFDFQFTN</sequence>
<evidence type="ECO:0000313" key="3">
    <source>
        <dbReference type="Proteomes" id="UP000679691"/>
    </source>
</evidence>
<dbReference type="GO" id="GO:0008235">
    <property type="term" value="F:metalloexopeptidase activity"/>
    <property type="evidence" value="ECO:0007669"/>
    <property type="project" value="InterPro"/>
</dbReference>
<dbReference type="GO" id="GO:0006508">
    <property type="term" value="P:proteolysis"/>
    <property type="evidence" value="ECO:0007669"/>
    <property type="project" value="InterPro"/>
</dbReference>
<dbReference type="InterPro" id="IPR007484">
    <property type="entry name" value="Peptidase_M28"/>
</dbReference>
<evidence type="ECO:0000313" key="2">
    <source>
        <dbReference type="EMBL" id="MBP3943045.1"/>
    </source>
</evidence>
<dbReference type="PANTHER" id="PTHR12147:SF26">
    <property type="entry name" value="PEPTIDASE M28 DOMAIN-CONTAINING PROTEIN"/>
    <property type="match status" value="1"/>
</dbReference>
<accession>A0A8T4H9U2</accession>
<organism evidence="2 3">
    <name type="scientific">Rhinopithecimicrobium faecis</name>
    <dbReference type="NCBI Taxonomy" id="2820698"/>
    <lineage>
        <taxon>Bacteria</taxon>
        <taxon>Pseudomonadati</taxon>
        <taxon>Bacteroidota</taxon>
        <taxon>Sphingobacteriia</taxon>
        <taxon>Sphingobacteriales</taxon>
        <taxon>Sphingobacteriaceae</taxon>
        <taxon>Rhinopithecimicrobium</taxon>
    </lineage>
</organism>
<protein>
    <submittedName>
        <fullName evidence="2">M20/M25/M40 family metallo-hydrolase</fullName>
    </submittedName>
</protein>
<keyword evidence="3" id="KW-1185">Reference proteome</keyword>
<dbReference type="AlphaFoldDB" id="A0A8T4H9U2"/>
<comment type="caution">
    <text evidence="2">The sequence shown here is derived from an EMBL/GenBank/DDBJ whole genome shotgun (WGS) entry which is preliminary data.</text>
</comment>
<dbReference type="Pfam" id="PF04389">
    <property type="entry name" value="Peptidase_M28"/>
    <property type="match status" value="1"/>
</dbReference>
<dbReference type="PANTHER" id="PTHR12147">
    <property type="entry name" value="METALLOPEPTIDASE M28 FAMILY MEMBER"/>
    <property type="match status" value="1"/>
</dbReference>
<evidence type="ECO:0000259" key="1">
    <source>
        <dbReference type="Pfam" id="PF04389"/>
    </source>
</evidence>